<sequence length="96" mass="10167">MKPATPLLTIAAMAFVAQAAPLAISNQPATPAEETAHDLIHWIPGASSIPGVDWIPKALTVSGAGPLGLFLRRSHNARSIGGNEYEDILRTKREEA</sequence>
<feature type="signal peptide" evidence="1">
    <location>
        <begin position="1"/>
        <end position="19"/>
    </location>
</feature>
<evidence type="ECO:0000313" key="2">
    <source>
        <dbReference type="EMBL" id="CAD6914696.1"/>
    </source>
</evidence>
<keyword evidence="5" id="KW-1185">Reference proteome</keyword>
<proteinExistence type="predicted"/>
<reference evidence="3" key="1">
    <citation type="submission" date="2016-04" db="EMBL/GenBank/DDBJ databases">
        <authorList>
            <person name="Nguyen H.D."/>
            <person name="Kesanakurti P."/>
            <person name="Cullis J."/>
            <person name="Levesque C.A."/>
            <person name="Hambleton S."/>
        </authorList>
    </citation>
    <scope>NUCLEOTIDE SEQUENCE</scope>
    <source>
        <strain evidence="3">DAOMC 238032</strain>
    </source>
</reference>
<dbReference type="EMBL" id="CAJHJG010001780">
    <property type="protein sequence ID" value="CAD6914696.1"/>
    <property type="molecule type" value="Genomic_DNA"/>
</dbReference>
<reference evidence="3" key="2">
    <citation type="journal article" date="2019" name="IMA Fungus">
        <title>Genome sequencing and comparison of five Tilletia species to identify candidate genes for the detection of regulated species infecting wheat.</title>
        <authorList>
            <person name="Nguyen H.D.T."/>
            <person name="Sultana T."/>
            <person name="Kesanakurti P."/>
            <person name="Hambleton S."/>
        </authorList>
    </citation>
    <scope>NUCLEOTIDE SEQUENCE</scope>
    <source>
        <strain evidence="3">DAOMC 238032</strain>
    </source>
</reference>
<name>A0A177U8T2_9BASI</name>
<evidence type="ECO:0000313" key="3">
    <source>
        <dbReference type="EMBL" id="KAE8261167.1"/>
    </source>
</evidence>
<dbReference type="EMBL" id="LWDD02000405">
    <property type="protein sequence ID" value="KAE8261167.1"/>
    <property type="molecule type" value="Genomic_DNA"/>
</dbReference>
<dbReference type="Proteomes" id="UP000836402">
    <property type="component" value="Unassembled WGS sequence"/>
</dbReference>
<dbReference type="AlphaFoldDB" id="A0A177U8T2"/>
<reference evidence="2" key="3">
    <citation type="submission" date="2020-10" db="EMBL/GenBank/DDBJ databases">
        <authorList>
            <person name="Sedaghatjoo S."/>
        </authorList>
    </citation>
    <scope>NUCLEOTIDE SEQUENCE</scope>
    <source>
        <strain evidence="2">AZH3</strain>
    </source>
</reference>
<evidence type="ECO:0000256" key="1">
    <source>
        <dbReference type="SAM" id="SignalP"/>
    </source>
</evidence>
<feature type="chain" id="PRO_5044550163" evidence="1">
    <location>
        <begin position="20"/>
        <end position="96"/>
    </location>
</feature>
<dbReference type="Proteomes" id="UP000077671">
    <property type="component" value="Unassembled WGS sequence"/>
</dbReference>
<evidence type="ECO:0000313" key="4">
    <source>
        <dbReference type="Proteomes" id="UP000077671"/>
    </source>
</evidence>
<evidence type="ECO:0000313" key="5">
    <source>
        <dbReference type="Proteomes" id="UP000836402"/>
    </source>
</evidence>
<accession>A0A177U8T2</accession>
<protein>
    <submittedName>
        <fullName evidence="3">Uncharacterized protein</fullName>
    </submittedName>
</protein>
<gene>
    <name evidence="3" type="ORF">A4X03_0g3487</name>
    <name evidence="2" type="ORF">JKIAZH3_G4330</name>
</gene>
<keyword evidence="1" id="KW-0732">Signal</keyword>
<comment type="caution">
    <text evidence="3">The sequence shown here is derived from an EMBL/GenBank/DDBJ whole genome shotgun (WGS) entry which is preliminary data.</text>
</comment>
<organism evidence="3 4">
    <name type="scientific">Tilletia caries</name>
    <name type="common">wheat bunt fungus</name>
    <dbReference type="NCBI Taxonomy" id="13290"/>
    <lineage>
        <taxon>Eukaryota</taxon>
        <taxon>Fungi</taxon>
        <taxon>Dikarya</taxon>
        <taxon>Basidiomycota</taxon>
        <taxon>Ustilaginomycotina</taxon>
        <taxon>Exobasidiomycetes</taxon>
        <taxon>Tilletiales</taxon>
        <taxon>Tilletiaceae</taxon>
        <taxon>Tilletia</taxon>
    </lineage>
</organism>